<dbReference type="InterPro" id="IPR036612">
    <property type="entry name" value="KH_dom_type_1_sf"/>
</dbReference>
<dbReference type="GO" id="GO:0004654">
    <property type="term" value="F:polyribonucleotide nucleotidyltransferase activity"/>
    <property type="evidence" value="ECO:0007669"/>
    <property type="project" value="UniProtKB-EC"/>
</dbReference>
<dbReference type="PANTHER" id="PTHR11252">
    <property type="entry name" value="POLYRIBONUCLEOTIDE NUCLEOTIDYLTRANSFERASE"/>
    <property type="match status" value="1"/>
</dbReference>
<dbReference type="InterPro" id="IPR036456">
    <property type="entry name" value="PNPase_PH_RNA-bd_sf"/>
</dbReference>
<feature type="domain" description="S1 motif" evidence="7">
    <location>
        <begin position="608"/>
        <end position="679"/>
    </location>
</feature>
<dbReference type="GO" id="GO:0000175">
    <property type="term" value="F:3'-5'-RNA exonuclease activity"/>
    <property type="evidence" value="ECO:0007669"/>
    <property type="project" value="TreeGrafter"/>
</dbReference>
<dbReference type="InterPro" id="IPR003029">
    <property type="entry name" value="S1_domain"/>
</dbReference>
<keyword evidence="3 8" id="KW-0808">Transferase</keyword>
<dbReference type="SUPFAM" id="SSF54791">
    <property type="entry name" value="Eukaryotic type KH-domain (KH-domain type I)"/>
    <property type="match status" value="1"/>
</dbReference>
<dbReference type="Gene3D" id="2.40.50.140">
    <property type="entry name" value="Nucleic acid-binding proteins"/>
    <property type="match status" value="1"/>
</dbReference>
<dbReference type="Gene3D" id="3.30.1370.10">
    <property type="entry name" value="K Homology domain, type 1"/>
    <property type="match status" value="1"/>
</dbReference>
<dbReference type="GO" id="GO:0003723">
    <property type="term" value="F:RNA binding"/>
    <property type="evidence" value="ECO:0007669"/>
    <property type="project" value="UniProtKB-UniRule"/>
</dbReference>
<dbReference type="InterPro" id="IPR036345">
    <property type="entry name" value="ExoRNase_PH_dom2_sf"/>
</dbReference>
<reference evidence="8 9" key="1">
    <citation type="submission" date="2015-07" db="EMBL/GenBank/DDBJ databases">
        <title>The genome of Dufourea novaeangliae.</title>
        <authorList>
            <person name="Pan H."/>
            <person name="Kapheim K."/>
        </authorList>
    </citation>
    <scope>NUCLEOTIDE SEQUENCE [LARGE SCALE GENOMIC DNA]</scope>
    <source>
        <strain evidence="8">0120121106</strain>
        <tissue evidence="8">Whole body</tissue>
    </source>
</reference>
<dbReference type="AlphaFoldDB" id="A0A154P3A2"/>
<keyword evidence="4" id="KW-0548">Nucleotidyltransferase</keyword>
<dbReference type="InterPro" id="IPR001247">
    <property type="entry name" value="ExoRNase_PH_dom1"/>
</dbReference>
<organism evidence="8 9">
    <name type="scientific">Dufourea novaeangliae</name>
    <name type="common">Sweat bee</name>
    <dbReference type="NCBI Taxonomy" id="178035"/>
    <lineage>
        <taxon>Eukaryota</taxon>
        <taxon>Metazoa</taxon>
        <taxon>Ecdysozoa</taxon>
        <taxon>Arthropoda</taxon>
        <taxon>Hexapoda</taxon>
        <taxon>Insecta</taxon>
        <taxon>Pterygota</taxon>
        <taxon>Neoptera</taxon>
        <taxon>Endopterygota</taxon>
        <taxon>Hymenoptera</taxon>
        <taxon>Apocrita</taxon>
        <taxon>Aculeata</taxon>
        <taxon>Apoidea</taxon>
        <taxon>Anthophila</taxon>
        <taxon>Halictidae</taxon>
        <taxon>Rophitinae</taxon>
        <taxon>Dufourea</taxon>
    </lineage>
</organism>
<evidence type="ECO:0000256" key="6">
    <source>
        <dbReference type="PROSITE-ProRule" id="PRU00117"/>
    </source>
</evidence>
<dbReference type="FunFam" id="3.30.230.70:FF:000001">
    <property type="entry name" value="Polyribonucleotide nucleotidyltransferase"/>
    <property type="match status" value="1"/>
</dbReference>
<dbReference type="SUPFAM" id="SSF54211">
    <property type="entry name" value="Ribosomal protein S5 domain 2-like"/>
    <property type="match status" value="2"/>
</dbReference>
<dbReference type="PROSITE" id="PS50126">
    <property type="entry name" value="S1"/>
    <property type="match status" value="1"/>
</dbReference>
<dbReference type="Proteomes" id="UP000076502">
    <property type="component" value="Unassembled WGS sequence"/>
</dbReference>
<dbReference type="FunFam" id="3.30.1370.10:FF:000001">
    <property type="entry name" value="Polyribonucleotide nucleotidyltransferase"/>
    <property type="match status" value="1"/>
</dbReference>
<evidence type="ECO:0000313" key="9">
    <source>
        <dbReference type="Proteomes" id="UP000076502"/>
    </source>
</evidence>
<dbReference type="InterPro" id="IPR020568">
    <property type="entry name" value="Ribosomal_Su5_D2-typ_SF"/>
</dbReference>
<dbReference type="SUPFAM" id="SSF46915">
    <property type="entry name" value="Polynucleotide phosphorylase/guanosine pentaphosphate synthase (PNPase/GPSI), domain 3"/>
    <property type="match status" value="1"/>
</dbReference>
<dbReference type="InterPro" id="IPR012340">
    <property type="entry name" value="NA-bd_OB-fold"/>
</dbReference>
<dbReference type="Gene3D" id="3.30.230.70">
    <property type="entry name" value="GHMP Kinase, N-terminal domain"/>
    <property type="match status" value="2"/>
</dbReference>
<keyword evidence="9" id="KW-1185">Reference proteome</keyword>
<dbReference type="InterPro" id="IPR027408">
    <property type="entry name" value="PNPase/RNase_PH_dom_sf"/>
</dbReference>
<dbReference type="InterPro" id="IPR012162">
    <property type="entry name" value="PNPase"/>
</dbReference>
<dbReference type="InterPro" id="IPR015847">
    <property type="entry name" value="ExoRNase_PH_dom2"/>
</dbReference>
<name>A0A154P3A2_DUFNO</name>
<dbReference type="EC" id="2.7.7.8" evidence="2"/>
<dbReference type="GO" id="GO:0005829">
    <property type="term" value="C:cytosol"/>
    <property type="evidence" value="ECO:0007669"/>
    <property type="project" value="TreeGrafter"/>
</dbReference>
<evidence type="ECO:0000259" key="7">
    <source>
        <dbReference type="PROSITE" id="PS50126"/>
    </source>
</evidence>
<evidence type="ECO:0000256" key="3">
    <source>
        <dbReference type="ARBA" id="ARBA00022679"/>
    </source>
</evidence>
<dbReference type="PIRSF" id="PIRSF005499">
    <property type="entry name" value="PNPase"/>
    <property type="match status" value="1"/>
</dbReference>
<keyword evidence="5 6" id="KW-0694">RNA-binding</keyword>
<dbReference type="Pfam" id="PF01138">
    <property type="entry name" value="RNase_PH"/>
    <property type="match status" value="2"/>
</dbReference>
<gene>
    <name evidence="8" type="ORF">WN55_10261</name>
</gene>
<comment type="similarity">
    <text evidence="1">Belongs to the polyribonucleotide nucleotidyltransferase family.</text>
</comment>
<dbReference type="CDD" id="cd11364">
    <property type="entry name" value="RNase_PH_PNPase_2"/>
    <property type="match status" value="1"/>
</dbReference>
<evidence type="ECO:0000256" key="5">
    <source>
        <dbReference type="ARBA" id="ARBA00022884"/>
    </source>
</evidence>
<sequence>MILTAGKYARFASGSIIAKFGNTSVMTTAVKKDVPTDSNVLPLIVDYRQKAAATGRIPTNYFRKELGYTDHEILTSRLIDRSIRPMFDEGYCYETQIVCNLLAADGVNDPDVLSINATSAVLSISDIPWNGPVAAVRIAMIDNEYVINPSRRELQYSILNLIVTCTSKNLIVMIEGSANDILEQDLRKAVRLAAKDCQSIINSIMDLQKRIGKSKAEIPKKAESTRCIADLVREFSEQEICSIFTCYNHDKISRDNAISDLRTRMLDKIVADNPDATADAQKSFARLVKDTFRSLIFKTNKRKILESHHGSAFFQRGQTQVLCTVTLDSIESSIKMDTVSMIASGLKDKNFFLHYEFPPYATNEIGRVNTSGRREVGHGALAEKGLRAVIPKNYPFAIRLTSQVLESNGSSSMASVCGGSMALLDAGVPISSPAAGIAIGLVCKFSDNDSKQIQDYKILTDILGIEDYMGDMDFKIAGTKKGFTALQLDVKIPGIPLKVVMEGINSATQAKNKIIGIMNGVISHPRQNKDHNKPVVENIEVPIYKRTKFLGLGGSNLKKIFIQTGVHIHSQDDNMYSIFAPNQDAMNEAKEIIDQLLTKEAEPTLTFGDIYTAKVVEIRDFGVMISLHPSLSPTLLPNSQLDRRKIHHPSALGLEIGQEIQVKYFGRDPVNGQIRVSRKVLQEPMTQVEDYISTTQKA</sequence>
<dbReference type="GO" id="GO:0005739">
    <property type="term" value="C:mitochondrion"/>
    <property type="evidence" value="ECO:0007669"/>
    <property type="project" value="TreeGrafter"/>
</dbReference>
<dbReference type="NCBIfam" id="NF008805">
    <property type="entry name" value="PRK11824.1"/>
    <property type="match status" value="1"/>
</dbReference>
<dbReference type="FunFam" id="2.40.50.140:FF:000113">
    <property type="entry name" value="polyribonucleotide nucleotidyltransferase 1, mitochondrial"/>
    <property type="match status" value="1"/>
</dbReference>
<dbReference type="GO" id="GO:0000958">
    <property type="term" value="P:mitochondrial mRNA catabolic process"/>
    <property type="evidence" value="ECO:0007669"/>
    <property type="project" value="TreeGrafter"/>
</dbReference>
<protein>
    <recommendedName>
        <fullName evidence="2">polyribonucleotide nucleotidyltransferase</fullName>
        <ecNumber evidence="2">2.7.7.8</ecNumber>
    </recommendedName>
</protein>
<dbReference type="FunFam" id="3.30.230.70:FF:000006">
    <property type="entry name" value="polyribonucleotide nucleotidyltransferase 1, mitochondrial"/>
    <property type="match status" value="1"/>
</dbReference>
<dbReference type="STRING" id="178035.A0A154P3A2"/>
<dbReference type="SUPFAM" id="SSF55666">
    <property type="entry name" value="Ribonuclease PH domain 2-like"/>
    <property type="match status" value="2"/>
</dbReference>
<dbReference type="NCBIfam" id="TIGR03591">
    <property type="entry name" value="polynuc_phos"/>
    <property type="match status" value="1"/>
</dbReference>
<accession>A0A154P3A2</accession>
<dbReference type="CDD" id="cd09033">
    <property type="entry name" value="KH-I_PNPT1"/>
    <property type="match status" value="1"/>
</dbReference>
<dbReference type="PROSITE" id="PS50084">
    <property type="entry name" value="KH_TYPE_1"/>
    <property type="match status" value="1"/>
</dbReference>
<dbReference type="GO" id="GO:0000965">
    <property type="term" value="P:mitochondrial RNA 3'-end processing"/>
    <property type="evidence" value="ECO:0007669"/>
    <property type="project" value="TreeGrafter"/>
</dbReference>
<dbReference type="Pfam" id="PF03725">
    <property type="entry name" value="RNase_PH_C"/>
    <property type="match status" value="1"/>
</dbReference>
<dbReference type="EMBL" id="KQ434809">
    <property type="protein sequence ID" value="KZC06351.1"/>
    <property type="molecule type" value="Genomic_DNA"/>
</dbReference>
<evidence type="ECO:0000256" key="2">
    <source>
        <dbReference type="ARBA" id="ARBA00012416"/>
    </source>
</evidence>
<dbReference type="OrthoDB" id="437922at2759"/>
<dbReference type="SUPFAM" id="SSF50249">
    <property type="entry name" value="Nucleic acid-binding proteins"/>
    <property type="match status" value="1"/>
</dbReference>
<proteinExistence type="inferred from homology"/>
<evidence type="ECO:0000313" key="8">
    <source>
        <dbReference type="EMBL" id="KZC06351.1"/>
    </source>
</evidence>
<evidence type="ECO:0000256" key="4">
    <source>
        <dbReference type="ARBA" id="ARBA00022695"/>
    </source>
</evidence>
<evidence type="ECO:0000256" key="1">
    <source>
        <dbReference type="ARBA" id="ARBA00007404"/>
    </source>
</evidence>
<dbReference type="PANTHER" id="PTHR11252:SF0">
    <property type="entry name" value="POLYRIBONUCLEOTIDE NUCLEOTIDYLTRANSFERASE 1, MITOCHONDRIAL"/>
    <property type="match status" value="1"/>
</dbReference>